<feature type="compositionally biased region" description="Basic residues" evidence="1">
    <location>
        <begin position="259"/>
        <end position="269"/>
    </location>
</feature>
<feature type="compositionally biased region" description="Basic and acidic residues" evidence="1">
    <location>
        <begin position="1600"/>
        <end position="1609"/>
    </location>
</feature>
<dbReference type="PANTHER" id="PTHR11200:SF275">
    <property type="entry name" value="LD06095P"/>
    <property type="match status" value="1"/>
</dbReference>
<feature type="compositionally biased region" description="Basic and acidic residues" evidence="1">
    <location>
        <begin position="232"/>
        <end position="246"/>
    </location>
</feature>
<feature type="compositionally biased region" description="Polar residues" evidence="1">
    <location>
        <begin position="1544"/>
        <end position="1554"/>
    </location>
</feature>
<organism evidence="3 4">
    <name type="scientific">Pseudozyma flocculosa</name>
    <dbReference type="NCBI Taxonomy" id="84751"/>
    <lineage>
        <taxon>Eukaryota</taxon>
        <taxon>Fungi</taxon>
        <taxon>Dikarya</taxon>
        <taxon>Basidiomycota</taxon>
        <taxon>Ustilaginomycotina</taxon>
        <taxon>Ustilaginomycetes</taxon>
        <taxon>Ustilaginales</taxon>
        <taxon>Ustilaginaceae</taxon>
        <taxon>Pseudozyma</taxon>
    </lineage>
</organism>
<feature type="region of interest" description="Disordered" evidence="1">
    <location>
        <begin position="1710"/>
        <end position="1790"/>
    </location>
</feature>
<evidence type="ECO:0000259" key="2">
    <source>
        <dbReference type="SMART" id="SM00128"/>
    </source>
</evidence>
<feature type="compositionally biased region" description="Low complexity" evidence="1">
    <location>
        <begin position="1"/>
        <end position="10"/>
    </location>
</feature>
<feature type="compositionally biased region" description="Basic residues" evidence="1">
    <location>
        <begin position="1711"/>
        <end position="1723"/>
    </location>
</feature>
<dbReference type="InterPro" id="IPR046985">
    <property type="entry name" value="IP5"/>
</dbReference>
<feature type="compositionally biased region" description="Polar residues" evidence="1">
    <location>
        <begin position="129"/>
        <end position="160"/>
    </location>
</feature>
<dbReference type="OrthoDB" id="405996at2759"/>
<feature type="compositionally biased region" description="Acidic residues" evidence="1">
    <location>
        <begin position="395"/>
        <end position="416"/>
    </location>
</feature>
<feature type="region of interest" description="Disordered" evidence="1">
    <location>
        <begin position="1438"/>
        <end position="1568"/>
    </location>
</feature>
<dbReference type="PANTHER" id="PTHR11200">
    <property type="entry name" value="INOSITOL 5-PHOSPHATASE"/>
    <property type="match status" value="1"/>
</dbReference>
<feature type="compositionally biased region" description="Low complexity" evidence="1">
    <location>
        <begin position="1269"/>
        <end position="1283"/>
    </location>
</feature>
<feature type="compositionally biased region" description="Low complexity" evidence="1">
    <location>
        <begin position="18"/>
        <end position="33"/>
    </location>
</feature>
<feature type="compositionally biased region" description="Basic and acidic residues" evidence="1">
    <location>
        <begin position="518"/>
        <end position="554"/>
    </location>
</feature>
<accession>A0A5C3F888</accession>
<feature type="region of interest" description="Disordered" evidence="1">
    <location>
        <begin position="718"/>
        <end position="778"/>
    </location>
</feature>
<feature type="region of interest" description="Disordered" evidence="1">
    <location>
        <begin position="1"/>
        <end position="269"/>
    </location>
</feature>
<feature type="compositionally biased region" description="Polar residues" evidence="1">
    <location>
        <begin position="198"/>
        <end position="224"/>
    </location>
</feature>
<feature type="region of interest" description="Disordered" evidence="1">
    <location>
        <begin position="1375"/>
        <end position="1417"/>
    </location>
</feature>
<dbReference type="SMART" id="SM00128">
    <property type="entry name" value="IPPc"/>
    <property type="match status" value="1"/>
</dbReference>
<dbReference type="Gene3D" id="3.60.10.10">
    <property type="entry name" value="Endonuclease/exonuclease/phosphatase"/>
    <property type="match status" value="2"/>
</dbReference>
<dbReference type="InterPro" id="IPR036691">
    <property type="entry name" value="Endo/exonu/phosph_ase_sf"/>
</dbReference>
<feature type="compositionally biased region" description="Low complexity" evidence="1">
    <location>
        <begin position="295"/>
        <end position="319"/>
    </location>
</feature>
<feature type="compositionally biased region" description="Basic and acidic residues" evidence="1">
    <location>
        <begin position="471"/>
        <end position="483"/>
    </location>
</feature>
<protein>
    <recommendedName>
        <fullName evidence="2">Inositol polyphosphate-related phosphatase domain-containing protein</fullName>
    </recommendedName>
</protein>
<feature type="region of interest" description="Disordered" evidence="1">
    <location>
        <begin position="1583"/>
        <end position="1616"/>
    </location>
</feature>
<feature type="compositionally biased region" description="Low complexity" evidence="1">
    <location>
        <begin position="1476"/>
        <end position="1487"/>
    </location>
</feature>
<feature type="region of interest" description="Disordered" evidence="1">
    <location>
        <begin position="1238"/>
        <end position="1306"/>
    </location>
</feature>
<feature type="compositionally biased region" description="Low complexity" evidence="1">
    <location>
        <begin position="417"/>
        <end position="440"/>
    </location>
</feature>
<evidence type="ECO:0000313" key="4">
    <source>
        <dbReference type="Proteomes" id="UP000323386"/>
    </source>
</evidence>
<feature type="region of interest" description="Disordered" evidence="1">
    <location>
        <begin position="852"/>
        <end position="894"/>
    </location>
</feature>
<reference evidence="3 4" key="1">
    <citation type="submission" date="2018-03" db="EMBL/GenBank/DDBJ databases">
        <authorList>
            <person name="Guldener U."/>
        </authorList>
    </citation>
    <scope>NUCLEOTIDE SEQUENCE [LARGE SCALE GENOMIC DNA]</scope>
    <source>
        <strain evidence="3 4">DAOM196992</strain>
    </source>
</reference>
<feature type="compositionally biased region" description="Pro residues" evidence="1">
    <location>
        <begin position="622"/>
        <end position="633"/>
    </location>
</feature>
<feature type="region of interest" description="Disordered" evidence="1">
    <location>
        <begin position="799"/>
        <end position="828"/>
    </location>
</feature>
<feature type="compositionally biased region" description="Low complexity" evidence="1">
    <location>
        <begin position="1871"/>
        <end position="1886"/>
    </location>
</feature>
<feature type="region of interest" description="Disordered" evidence="1">
    <location>
        <begin position="517"/>
        <end position="639"/>
    </location>
</feature>
<dbReference type="InterPro" id="IPR000300">
    <property type="entry name" value="IPPc"/>
</dbReference>
<feature type="compositionally biased region" description="Low complexity" evidence="1">
    <location>
        <begin position="1451"/>
        <end position="1466"/>
    </location>
</feature>
<feature type="region of interest" description="Disordered" evidence="1">
    <location>
        <begin position="1969"/>
        <end position="1989"/>
    </location>
</feature>
<feature type="region of interest" description="Disordered" evidence="1">
    <location>
        <begin position="395"/>
        <end position="483"/>
    </location>
</feature>
<dbReference type="Pfam" id="PF22669">
    <property type="entry name" value="Exo_endo_phos2"/>
    <property type="match status" value="1"/>
</dbReference>
<dbReference type="EMBL" id="OOIP01000016">
    <property type="protein sequence ID" value="SPO39875.1"/>
    <property type="molecule type" value="Genomic_DNA"/>
</dbReference>
<evidence type="ECO:0000256" key="1">
    <source>
        <dbReference type="SAM" id="MobiDB-lite"/>
    </source>
</evidence>
<feature type="compositionally biased region" description="Acidic residues" evidence="1">
    <location>
        <begin position="1587"/>
        <end position="1598"/>
    </location>
</feature>
<feature type="compositionally biased region" description="Low complexity" evidence="1">
    <location>
        <begin position="1528"/>
        <end position="1543"/>
    </location>
</feature>
<dbReference type="Proteomes" id="UP000323386">
    <property type="component" value="Unassembled WGS sequence"/>
</dbReference>
<feature type="compositionally biased region" description="Pro residues" evidence="1">
    <location>
        <begin position="880"/>
        <end position="890"/>
    </location>
</feature>
<feature type="compositionally biased region" description="Low complexity" evidence="1">
    <location>
        <begin position="1731"/>
        <end position="1743"/>
    </location>
</feature>
<name>A0A5C3F888_9BASI</name>
<feature type="domain" description="Inositol polyphosphate-related phosphatase" evidence="2">
    <location>
        <begin position="887"/>
        <end position="1198"/>
    </location>
</feature>
<proteinExistence type="predicted"/>
<evidence type="ECO:0000313" key="3">
    <source>
        <dbReference type="EMBL" id="SPO39875.1"/>
    </source>
</evidence>
<feature type="compositionally biased region" description="Low complexity" evidence="1">
    <location>
        <begin position="1294"/>
        <end position="1306"/>
    </location>
</feature>
<feature type="compositionally biased region" description="Basic residues" evidence="1">
    <location>
        <begin position="1259"/>
        <end position="1268"/>
    </location>
</feature>
<dbReference type="GO" id="GO:0046856">
    <property type="term" value="P:phosphatidylinositol dephosphorylation"/>
    <property type="evidence" value="ECO:0007669"/>
    <property type="project" value="InterPro"/>
</dbReference>
<keyword evidence="4" id="KW-1185">Reference proteome</keyword>
<feature type="compositionally biased region" description="Basic and acidic residues" evidence="1">
    <location>
        <begin position="186"/>
        <end position="196"/>
    </location>
</feature>
<sequence length="2082" mass="218027">MSSSNRTSSLPSPPPGMPSTATAPAAMAPSASLQPPPSELQQQRRRRISEKAISLLRIGGGGGGRSSRRQSQRDGGASETASIASGRSDITPRGSSDVRLSQDGRPLSYQPRIRPPSLQPPTSAVAAAPTNQAPLPQSRLSAPQQLRSPPRASQSAQAESSLHARLQALLHDEQQDAASSPQIEIEAARPEPHRAVSDATTVGGSSGSPSQARQVADTSSSGSSRPARVPHRRSESTLKRYLDLPDHAAGSASRSTSVPHKHTKKRKVIRGAVPVVPSLALSAAVADKISPVTLSDPPSAVAASPASSKPSSAPSRSSSLGLPAKDNAGPPTGDVATTSELLAEPQRLQRPSVKVRIVTWNMHESLPKGDLEVLLGRPGVYVPPEEGWDIAANSEAEDAADDSEDHDRDDDRDDDCGGAAPAATAKNAAGPAAGSDEAAPTGNETDKTPQGVASKTAKAKRGRYVIGQETTPRRDRIPPLPHDDEHPYHLLVIAGQECPWGDGKRLATGVGLAGELGDIGKQKARAAKEREKEAREREKERSKAKDKGKDKDNNAPRPLAPGDTDTDGGSDGHKAGLGGPSDPTGFPFHAASQAQPPWNGAPLLSPLIGGTEAARFAGPASTLPPPPPPPPATPGSTSLIEGVGEKVTSAATGIAGGWTGLGGKGWSDMCEDWFCRGPSTSGRDKDRALLSGALLARALAHSPSKKDLLLNDRRLSSNRAGNVQSQPGTPDLSRAASPDPVWSLPSTPGPSTPQLQAADLQATSSAPGFSPRAALRSKKDVPKLRLKVDSLGLEKKGSEGIFQSPVESNSAVTRPRSPLSMPHPDHKKHDALAAFPSAVPPSKNLLSVPTAPSFIRSSSSSSVASVEEGAKGGPDTAKPSPGPRPLPFRSPSPAIYPAEALRSDSGEHGLGFLGPSAMPSKSPSSERLAALAKQHGVPPLSSDVPRMPDGTPKALGPYELVIKERMMGCYMAVYVWRGCRDRIRGASRSHVKDGLAGRLGNKGGVGISVKLGATRLLFVNAHLAAHEGRVAVRLANVAKIKAALKVDSFLPPEDPRSKLEDITEQFDHCFWFGDLNFRIDISRHHADWLMMHKRYDQALAFDQLGKVLREGEAFTGFSEAPIDFPPTYKYDVLKTLKPKRKKTVTDRILHRRTGSKSGKEIFAPLAESSGEANSSVAVARGPAASAVAVPAAGAAVVPPDCDPTLTEDDAVADQSAQEDAAGVSASVAVPIARKRSDSWTVDGKVATTPLMPSSSPGKPVRRVSRSRKAAQAQLERAAQLQGQDGTALTDDDTSSISSSAWDSVGSSSGFATNFVLAGGAEVARQETTLSEAEQEAQNRRIVEENTQAAQGRKLFSQGAAIKAKIRILDFVKNATGQRPSSAPDSAGQVPRDDDSLSPRPYQGRRRSSSNSKGYSADSEVSRYAAAEPVVIAGLARQNSVVSANSRRRDSGSGFSHMSHSSLHPSSANLGTSLATHSSSSDGHGISHVASGPDAPAAATGSGAGLDTDRATSSAGTAVDANGDKRGLNRSTSQSTQLSRSTSNAYSLASEQQLSPLREQPYDTSAKQRVPSWCDRVLFRSTVPVADDSSDDGDSESDDGSSQRRRDSGAHEGLGSRVGTALTNAFLAPLKQAAERRQASRQTSTSSALMAAAAASSSITFAEPELAAAKPTLDPALRVPARARAVSHGAASNAGASPDKARSSQQLLQRLLHPKRRSSKKLKPSRTIEAPSSSSLTASSSSLLRPGDRPAALGIHDKRAISAVDLPSQVRERDRQFDLASPSSDYQHHLLPSPLVSTASTLDAAVARAPSATTDSAPTRPLSPLEGRNAAQKSRPGSLHSVDAASPKETRPAVISKLSWKASPTSETHEGATPWPSSPSASRAASPSRRRTASPRTSASHERSASPRRPRGRRTGSETSIGSGATPHRHRHLPSSLTPLSRHFANHESPKAAAAATTVGADDLAVTTDRNSHAPADEAPPSPPTGPSRLSGGWWMNHLSHHLPSFLTPALTALRSGHEHDVEVEADGRASGDGGRSPAPQLVGPKKGHIECLLYKSLDDREMRILEGRSDHRPVIFVGAIGI</sequence>
<dbReference type="SUPFAM" id="SSF56219">
    <property type="entry name" value="DNase I-like"/>
    <property type="match status" value="1"/>
</dbReference>
<feature type="region of interest" description="Disordered" evidence="1">
    <location>
        <begin position="1805"/>
        <end position="1941"/>
    </location>
</feature>
<dbReference type="GO" id="GO:0004439">
    <property type="term" value="F:phosphatidylinositol-4,5-bisphosphate 5-phosphatase activity"/>
    <property type="evidence" value="ECO:0007669"/>
    <property type="project" value="TreeGrafter"/>
</dbReference>
<feature type="region of interest" description="Disordered" evidence="1">
    <location>
        <begin position="906"/>
        <end position="950"/>
    </location>
</feature>
<gene>
    <name evidence="3" type="ORF">PSFLO_05356</name>
</gene>
<feature type="region of interest" description="Disordered" evidence="1">
    <location>
        <begin position="295"/>
        <end position="347"/>
    </location>
</feature>
<feature type="compositionally biased region" description="Low complexity" evidence="1">
    <location>
        <begin position="857"/>
        <end position="866"/>
    </location>
</feature>